<proteinExistence type="predicted"/>
<protein>
    <submittedName>
        <fullName evidence="1">Uncharacterized protein</fullName>
    </submittedName>
</protein>
<keyword evidence="2" id="KW-1185">Reference proteome</keyword>
<accession>A0ABU3LTU8</accession>
<sequence length="142" mass="14975">MFRRPSTHSWRVAAESPHRGPVLYAVGEMSQTLRARGEEVSVEVWGPGEGGGWQTPARDDSAASAAVPEASVTAAAAVGAPDKLAERMQDRRHQVLMAGLSKAGRYDLAPEDVAAVQALVDRLDETTLRTVAGWFAGAAGGH</sequence>
<dbReference type="RefSeq" id="WP_314202229.1">
    <property type="nucleotide sequence ID" value="NZ_JAVTLL010000011.1"/>
</dbReference>
<name>A0ABU3LTU8_9ACTN</name>
<comment type="caution">
    <text evidence="1">The sequence shown here is derived from an EMBL/GenBank/DDBJ whole genome shotgun (WGS) entry which is preliminary data.</text>
</comment>
<evidence type="ECO:0000313" key="1">
    <source>
        <dbReference type="EMBL" id="MDT7842671.1"/>
    </source>
</evidence>
<evidence type="ECO:0000313" key="2">
    <source>
        <dbReference type="Proteomes" id="UP001257948"/>
    </source>
</evidence>
<dbReference type="Proteomes" id="UP001257948">
    <property type="component" value="Unassembled WGS sequence"/>
</dbReference>
<reference evidence="2" key="1">
    <citation type="submission" date="2023-07" db="EMBL/GenBank/DDBJ databases">
        <title>Draft genome sequence of the endophytic actinobacterium Streptomyces justiciae WPN32, a potential antibiotic producer.</title>
        <authorList>
            <person name="Yasawong M."/>
            <person name="Pana W."/>
            <person name="Ganta P."/>
            <person name="Santapan N."/>
            <person name="Songngamsuk T."/>
            <person name="Phatcharaharikarn M."/>
            <person name="Kerdtoob S."/>
            <person name="Nantapong N."/>
        </authorList>
    </citation>
    <scope>NUCLEOTIDE SEQUENCE [LARGE SCALE GENOMIC DNA]</scope>
    <source>
        <strain evidence="2">WPN32</strain>
    </source>
</reference>
<organism evidence="1 2">
    <name type="scientific">Streptomyces justiciae</name>
    <dbReference type="NCBI Taxonomy" id="2780140"/>
    <lineage>
        <taxon>Bacteria</taxon>
        <taxon>Bacillati</taxon>
        <taxon>Actinomycetota</taxon>
        <taxon>Actinomycetes</taxon>
        <taxon>Kitasatosporales</taxon>
        <taxon>Streptomycetaceae</taxon>
        <taxon>Streptomyces</taxon>
    </lineage>
</organism>
<dbReference type="EMBL" id="JAVTLL010000011">
    <property type="protein sequence ID" value="MDT7842671.1"/>
    <property type="molecule type" value="Genomic_DNA"/>
</dbReference>
<gene>
    <name evidence="1" type="ORF">RQC66_18230</name>
</gene>